<keyword evidence="3" id="KW-1185">Reference proteome</keyword>
<feature type="transmembrane region" description="Helical" evidence="1">
    <location>
        <begin position="44"/>
        <end position="62"/>
    </location>
</feature>
<feature type="transmembrane region" description="Helical" evidence="1">
    <location>
        <begin position="146"/>
        <end position="164"/>
    </location>
</feature>
<dbReference type="PANTHER" id="PTHR16201:SF53">
    <property type="entry name" value="TRANSMEMBRANE PROTEIN 44"/>
    <property type="match status" value="1"/>
</dbReference>
<feature type="transmembrane region" description="Helical" evidence="1">
    <location>
        <begin position="221"/>
        <end position="244"/>
    </location>
</feature>
<evidence type="ECO:0008006" key="4">
    <source>
        <dbReference type="Google" id="ProtNLM"/>
    </source>
</evidence>
<dbReference type="RefSeq" id="XP_020452501.1">
    <property type="nucleotide sequence ID" value="XM_020596845.1"/>
</dbReference>
<sequence>MEARTLIADGQGSSNTFLSNLLDFCIDSFNSCFSREADKLCVPIGLSSLSALLLLLSCFVLVHQRCKCRAENPGGVLFVYCFVGNLCGTVGAILSRQLSIQILMGAFAAALDAVHFISCCFLLLLCWNSMTERRLQMMRKRRRQQLLAVCVLMVVAGGFLKPRVSHHQADLPPNGRRLLYVILRDNTEILGYALGMISFVIACTSRFPSLCRAYRGQMLTWAYMLSGLLCSLAGVLYTAAILLYDTRFQFLLRAMPWLLSAICCVTLDLLILSIHWCKRGTRQHPMRVSPDTESLLDGSGILTEEKAVMKNHSKQHMHSSAQAKMNNLQNKTEMGRYMDVSIHPARRKYLKEVTMSKEEMVNQLAPSTLRVVRVDSFCSSDTSYDSSLVSSDLEWDFEEANVQWREQTVKQQKRNEFPLKEWLTNPKPFNTCAIPGFQQKTQSDTVESVCVVAVNFEK</sequence>
<dbReference type="Proteomes" id="UP000261600">
    <property type="component" value="Unplaced"/>
</dbReference>
<keyword evidence="1" id="KW-0812">Transmembrane</keyword>
<reference evidence="2" key="1">
    <citation type="submission" date="2025-08" db="UniProtKB">
        <authorList>
            <consortium name="Ensembl"/>
        </authorList>
    </citation>
    <scope>IDENTIFICATION</scope>
</reference>
<feature type="transmembrane region" description="Helical" evidence="1">
    <location>
        <begin position="100"/>
        <end position="125"/>
    </location>
</feature>
<evidence type="ECO:0000313" key="2">
    <source>
        <dbReference type="Ensembl" id="ENSMALP00000024011.1"/>
    </source>
</evidence>
<name>A0A3Q3R0K6_MONAL</name>
<dbReference type="Ensembl" id="ENSMALT00000024466.1">
    <property type="protein sequence ID" value="ENSMALP00000024011.1"/>
    <property type="gene ID" value="ENSMALG00000016749.1"/>
</dbReference>
<dbReference type="GO" id="GO:0016020">
    <property type="term" value="C:membrane"/>
    <property type="evidence" value="ECO:0007669"/>
    <property type="project" value="TreeGrafter"/>
</dbReference>
<accession>A0A3Q3R0K6</accession>
<keyword evidence="1" id="KW-1133">Transmembrane helix</keyword>
<reference evidence="2" key="2">
    <citation type="submission" date="2025-09" db="UniProtKB">
        <authorList>
            <consortium name="Ensembl"/>
        </authorList>
    </citation>
    <scope>IDENTIFICATION</scope>
</reference>
<dbReference type="GeneID" id="109958306"/>
<proteinExistence type="predicted"/>
<keyword evidence="1" id="KW-0472">Membrane</keyword>
<feature type="transmembrane region" description="Helical" evidence="1">
    <location>
        <begin position="74"/>
        <end position="94"/>
    </location>
</feature>
<protein>
    <recommendedName>
        <fullName evidence="4">Transmembrane protein 44</fullName>
    </recommendedName>
</protein>
<dbReference type="CTD" id="93109"/>
<dbReference type="STRING" id="43700.ENSMALP00000024011"/>
<dbReference type="InterPro" id="IPR051415">
    <property type="entry name" value="LAAT-1"/>
</dbReference>
<organism evidence="2 3">
    <name type="scientific">Monopterus albus</name>
    <name type="common">Swamp eel</name>
    <dbReference type="NCBI Taxonomy" id="43700"/>
    <lineage>
        <taxon>Eukaryota</taxon>
        <taxon>Metazoa</taxon>
        <taxon>Chordata</taxon>
        <taxon>Craniata</taxon>
        <taxon>Vertebrata</taxon>
        <taxon>Euteleostomi</taxon>
        <taxon>Actinopterygii</taxon>
        <taxon>Neopterygii</taxon>
        <taxon>Teleostei</taxon>
        <taxon>Neoteleostei</taxon>
        <taxon>Acanthomorphata</taxon>
        <taxon>Anabantaria</taxon>
        <taxon>Synbranchiformes</taxon>
        <taxon>Synbranchidae</taxon>
        <taxon>Monopterus</taxon>
    </lineage>
</organism>
<dbReference type="KEGG" id="malb:109958306"/>
<feature type="transmembrane region" description="Helical" evidence="1">
    <location>
        <begin position="189"/>
        <end position="209"/>
    </location>
</feature>
<dbReference type="GO" id="GO:0015174">
    <property type="term" value="F:basic amino acid transmembrane transporter activity"/>
    <property type="evidence" value="ECO:0007669"/>
    <property type="project" value="TreeGrafter"/>
</dbReference>
<dbReference type="AlphaFoldDB" id="A0A3Q3R0K6"/>
<evidence type="ECO:0000256" key="1">
    <source>
        <dbReference type="SAM" id="Phobius"/>
    </source>
</evidence>
<feature type="transmembrane region" description="Helical" evidence="1">
    <location>
        <begin position="256"/>
        <end position="277"/>
    </location>
</feature>
<dbReference type="PANTHER" id="PTHR16201">
    <property type="entry name" value="SEVEN TRANSMEMBRANE PROTEIN 1-RELATED"/>
    <property type="match status" value="1"/>
</dbReference>
<evidence type="ECO:0000313" key="3">
    <source>
        <dbReference type="Proteomes" id="UP000261600"/>
    </source>
</evidence>
<dbReference type="OrthoDB" id="8048523at2759"/>